<keyword evidence="13" id="KW-1185">Reference proteome</keyword>
<evidence type="ECO:0000259" key="11">
    <source>
        <dbReference type="Pfam" id="PF25624"/>
    </source>
</evidence>
<evidence type="ECO:0000256" key="1">
    <source>
        <dbReference type="ARBA" id="ARBA00004496"/>
    </source>
</evidence>
<dbReference type="FunFam" id="3.80.10.10:FF:001219">
    <property type="entry name" value="Serine/threonine-protein kinase 11-interacting protein"/>
    <property type="match status" value="1"/>
</dbReference>
<evidence type="ECO:0000259" key="9">
    <source>
        <dbReference type="Pfam" id="PF23142"/>
    </source>
</evidence>
<dbReference type="InterPro" id="IPR057292">
    <property type="entry name" value="PH_S11IP"/>
</dbReference>
<dbReference type="SUPFAM" id="SSF52075">
    <property type="entry name" value="Outer arm dynein light chain 1"/>
    <property type="match status" value="1"/>
</dbReference>
<dbReference type="AlphaFoldDB" id="A0A8C6X0R2"/>
<evidence type="ECO:0000256" key="3">
    <source>
        <dbReference type="ARBA" id="ARBA00020683"/>
    </source>
</evidence>
<evidence type="ECO:0000256" key="2">
    <source>
        <dbReference type="ARBA" id="ARBA00008771"/>
    </source>
</evidence>
<dbReference type="OrthoDB" id="7451790at2759"/>
<sequence length="1233" mass="138681">MVMRKPGTTVPCFLGTVGLHRFPKAILKGFFCCFFSPGVGEATRALPWLPPGRLPLPVSCAGCFVFSAASLSCHGTGRNLVISEQHSVLCGLFRMAPSAPKKIMLQSLAQLLQDSGDLILDGTSTLTLFTSTLQILNQIFEQYLLPRNQNHGFIALSSHPAETSAILQAQFLFDVLQKTLSLKLIFVPECSLPSPVKISPFKSLRRLELRCVPLHYLQGLRFVYSQLEALTCSRCVNSLEEILSACGGDLSSALPWLELHTANFSYNSIATLDDSLQLLNVLKALDLSHNLIQDCQHYLTVLMELEYLNVAYNFLPKVPELGLHSRAKLMSLILRYNHLANISGVEQLSNLQHLDIAYNLLLEHSALAPLAWLHNLRRLHLEGNPLWFHPNHLLATLVHLSPRAISCNFLLDEEPLSVSSLQHHSNLNRAIAQPLCSSGSERIMINRNALESSYAADQSDSQSPKDNTSAIPSSRKRTKGRIKVRRASISEPSDTEHEYRTQPLSEGIFQQHQAEMERMDNVRDRFGANWLQYRRHLEADGPTKSIVHSSSPTGDSLDSSGGTPEQNKSTMQEQKLPDAAEGKDPEQPDSEIAVENPKATAEKDSSIAKEDKDQEEILEVDLCQPVLVSQIEGDGDPEPDWIFLRVTAQHVMEVELRAAKVLHRLELQSLQKAETSEMHWRRKDLEREFPVLTLYFDYISKERQKRCYVVLDDDPELRMQDLLRVLAPTLEKNRKNRRLAEGPKLQCLKCKQEFLGFQVLQLQKQVSTKESTALSEQDIAASSETIICPGCSSDHVVIIPCERHSNALVFSQDCFNESQQEAESGKFYIGDDNHSETGTSSSTQIQELSNDHGSTGHSSSRSSEGVEASRKDLSSKTRYSSLSHTDTNEGSLMGSYHYGPSRGQTPSQLSLSSEHEEHWNLSPPTNSMLGMRDLSSVDHRLKLYLDMEVFEKAEEFKYFLKVVVVKNGRPGEFLALLVASDVQLHVLEITGEIRGQPSDWLKKGDRHFLSDLSCLEVGLCYQSLHVEFVNPSVSYTLLLRNQNHCRRFLQCLTYLIEELPTKSRSKIPDITMVEMNSQHPLWPLIDKDLAREAASGSTRPFFYLLTYLIQGSSAFPVTLLSTRSNMFLVEEDHHQQQVQPSSGSSSDVEKQPKDCILLKANEPISSISGVVLYRFSPCDIKLQLYDEVLKVESTWHLHTECPDLLAELVEWLRVPWEEMFSIALRKTVLEVLE</sequence>
<evidence type="ECO:0000256" key="4">
    <source>
        <dbReference type="ARBA" id="ARBA00022490"/>
    </source>
</evidence>
<dbReference type="Pfam" id="PF25624">
    <property type="entry name" value="PH_S11IP_C"/>
    <property type="match status" value="1"/>
</dbReference>
<evidence type="ECO:0000256" key="6">
    <source>
        <dbReference type="ARBA" id="ARBA00022737"/>
    </source>
</evidence>
<dbReference type="Gene3D" id="3.80.10.10">
    <property type="entry name" value="Ribonuclease Inhibitor"/>
    <property type="match status" value="2"/>
</dbReference>
<evidence type="ECO:0000259" key="10">
    <source>
        <dbReference type="Pfam" id="PF25357"/>
    </source>
</evidence>
<organism evidence="12 13">
    <name type="scientific">Naja naja</name>
    <name type="common">Indian cobra</name>
    <dbReference type="NCBI Taxonomy" id="35670"/>
    <lineage>
        <taxon>Eukaryota</taxon>
        <taxon>Metazoa</taxon>
        <taxon>Chordata</taxon>
        <taxon>Craniata</taxon>
        <taxon>Vertebrata</taxon>
        <taxon>Euteleostomi</taxon>
        <taxon>Lepidosauria</taxon>
        <taxon>Squamata</taxon>
        <taxon>Bifurcata</taxon>
        <taxon>Unidentata</taxon>
        <taxon>Episquamata</taxon>
        <taxon>Toxicofera</taxon>
        <taxon>Serpentes</taxon>
        <taxon>Colubroidea</taxon>
        <taxon>Elapidae</taxon>
        <taxon>Elapinae</taxon>
        <taxon>Naja</taxon>
    </lineage>
</organism>
<dbReference type="FunFam" id="3.80.10.10:FF:000658">
    <property type="entry name" value="Serine/threonine-protein kinase 11-interacting protein"/>
    <property type="match status" value="1"/>
</dbReference>
<dbReference type="InterPro" id="IPR057288">
    <property type="entry name" value="PH_PLEKHM2"/>
</dbReference>
<feature type="compositionally biased region" description="Basic residues" evidence="7">
    <location>
        <begin position="474"/>
        <end position="486"/>
    </location>
</feature>
<name>A0A8C6X0R2_NAJNA</name>
<dbReference type="InterPro" id="IPR001611">
    <property type="entry name" value="Leu-rich_rpt"/>
</dbReference>
<keyword evidence="4" id="KW-0963">Cytoplasm</keyword>
<keyword evidence="5" id="KW-0433">Leucine-rich repeat</keyword>
<feature type="domain" description="PLEKHM2 PH" evidence="9">
    <location>
        <begin position="935"/>
        <end position="1063"/>
    </location>
</feature>
<dbReference type="Ensembl" id="ENSNNAT00000001022.1">
    <property type="protein sequence ID" value="ENSNNAP00000000970.1"/>
    <property type="gene ID" value="ENSNNAG00000000698.1"/>
</dbReference>
<accession>A0A8C6X0R2</accession>
<dbReference type="Pfam" id="PF15904">
    <property type="entry name" value="LIP1"/>
    <property type="match status" value="1"/>
</dbReference>
<dbReference type="Pfam" id="PF25357">
    <property type="entry name" value="PH_S11IP"/>
    <property type="match status" value="1"/>
</dbReference>
<dbReference type="GeneTree" id="ENSGT00940000158471"/>
<evidence type="ECO:0000256" key="7">
    <source>
        <dbReference type="SAM" id="MobiDB-lite"/>
    </source>
</evidence>
<feature type="region of interest" description="Disordered" evidence="7">
    <location>
        <begin position="454"/>
        <end position="505"/>
    </location>
</feature>
<comment type="subcellular location">
    <subcellularLocation>
        <location evidence="1">Cytoplasm</location>
    </subcellularLocation>
</comment>
<reference evidence="12" key="2">
    <citation type="submission" date="2025-09" db="UniProtKB">
        <authorList>
            <consortium name="Ensembl"/>
        </authorList>
    </citation>
    <scope>IDENTIFICATION</scope>
</reference>
<feature type="compositionally biased region" description="Low complexity" evidence="7">
    <location>
        <begin position="852"/>
        <end position="866"/>
    </location>
</feature>
<reference evidence="12" key="1">
    <citation type="submission" date="2025-08" db="UniProtKB">
        <authorList>
            <consortium name="Ensembl"/>
        </authorList>
    </citation>
    <scope>IDENTIFICATION</scope>
</reference>
<dbReference type="GO" id="GO:0005737">
    <property type="term" value="C:cytoplasm"/>
    <property type="evidence" value="ECO:0007669"/>
    <property type="project" value="UniProtKB-SubCell"/>
</dbReference>
<dbReference type="InterPro" id="IPR031782">
    <property type="entry name" value="LIP1_N"/>
</dbReference>
<feature type="domain" description="LKB1 serine/threonine kinase interacting protein 1 N-terminal" evidence="8">
    <location>
        <begin position="100"/>
        <end position="188"/>
    </location>
</feature>
<comment type="similarity">
    <text evidence="2">Belongs to the STK11IP family.</text>
</comment>
<dbReference type="GO" id="GO:0008104">
    <property type="term" value="P:intracellular protein localization"/>
    <property type="evidence" value="ECO:0007669"/>
    <property type="project" value="TreeGrafter"/>
</dbReference>
<feature type="region of interest" description="Disordered" evidence="7">
    <location>
        <begin position="541"/>
        <end position="614"/>
    </location>
</feature>
<dbReference type="InterPro" id="IPR032675">
    <property type="entry name" value="LRR_dom_sf"/>
</dbReference>
<evidence type="ECO:0000313" key="13">
    <source>
        <dbReference type="Proteomes" id="UP000694559"/>
    </source>
</evidence>
<feature type="domain" description="Serine/threonine-protein kinase 11-interacting protein PH" evidence="10">
    <location>
        <begin position="618"/>
        <end position="733"/>
    </location>
</feature>
<evidence type="ECO:0000259" key="8">
    <source>
        <dbReference type="Pfam" id="PF15904"/>
    </source>
</evidence>
<evidence type="ECO:0000313" key="12">
    <source>
        <dbReference type="Ensembl" id="ENSNNAP00000000970.1"/>
    </source>
</evidence>
<protein>
    <recommendedName>
        <fullName evidence="3">Serine/threonine-protein kinase 11-interacting protein</fullName>
    </recommendedName>
</protein>
<dbReference type="PROSITE" id="PS51450">
    <property type="entry name" value="LRR"/>
    <property type="match status" value="1"/>
</dbReference>
<feature type="domain" description="STK11-interacting protein C-terminal PH" evidence="11">
    <location>
        <begin position="1075"/>
        <end position="1228"/>
    </location>
</feature>
<feature type="compositionally biased region" description="Basic and acidic residues" evidence="7">
    <location>
        <begin position="600"/>
        <end position="612"/>
    </location>
</feature>
<dbReference type="Pfam" id="PF23142">
    <property type="entry name" value="PH_PLEKHM2"/>
    <property type="match status" value="1"/>
</dbReference>
<feature type="compositionally biased region" description="Low complexity" evidence="7">
    <location>
        <begin position="549"/>
        <end position="564"/>
    </location>
</feature>
<keyword evidence="6" id="KW-0677">Repeat</keyword>
<feature type="compositionally biased region" description="Basic and acidic residues" evidence="7">
    <location>
        <begin position="575"/>
        <end position="586"/>
    </location>
</feature>
<feature type="region of interest" description="Disordered" evidence="7">
    <location>
        <begin position="828"/>
        <end position="924"/>
    </location>
</feature>
<dbReference type="PANTHER" id="PTHR15454:SF69">
    <property type="entry name" value="SERINE_THREONINE-PROTEIN KINASE 11-INTERACTING PROTEIN"/>
    <property type="match status" value="1"/>
</dbReference>
<evidence type="ECO:0000256" key="5">
    <source>
        <dbReference type="ARBA" id="ARBA00022614"/>
    </source>
</evidence>
<feature type="compositionally biased region" description="Polar residues" evidence="7">
    <location>
        <begin position="836"/>
        <end position="848"/>
    </location>
</feature>
<feature type="compositionally biased region" description="Polar residues" evidence="7">
    <location>
        <begin position="876"/>
        <end position="890"/>
    </location>
</feature>
<dbReference type="Proteomes" id="UP000694559">
    <property type="component" value="Unplaced"/>
</dbReference>
<dbReference type="InterPro" id="IPR057676">
    <property type="entry name" value="PH_S11IP_C"/>
</dbReference>
<dbReference type="OMA" id="MVKFGRQ"/>
<dbReference type="PANTHER" id="PTHR15454">
    <property type="entry name" value="NISCHARIN RELATED"/>
    <property type="match status" value="1"/>
</dbReference>
<proteinExistence type="inferred from homology"/>